<reference evidence="1" key="2">
    <citation type="journal article" date="2022" name="New Phytol.">
        <title>Evolutionary transition to the ectomycorrhizal habit in the genomes of a hyperdiverse lineage of mushroom-forming fungi.</title>
        <authorList>
            <person name="Looney B."/>
            <person name="Miyauchi S."/>
            <person name="Morin E."/>
            <person name="Drula E."/>
            <person name="Courty P.E."/>
            <person name="Kohler A."/>
            <person name="Kuo A."/>
            <person name="LaButti K."/>
            <person name="Pangilinan J."/>
            <person name="Lipzen A."/>
            <person name="Riley R."/>
            <person name="Andreopoulos W."/>
            <person name="He G."/>
            <person name="Johnson J."/>
            <person name="Nolan M."/>
            <person name="Tritt A."/>
            <person name="Barry K.W."/>
            <person name="Grigoriev I.V."/>
            <person name="Nagy L.G."/>
            <person name="Hibbett D."/>
            <person name="Henrissat B."/>
            <person name="Matheny P.B."/>
            <person name="Labbe J."/>
            <person name="Martin F.M."/>
        </authorList>
    </citation>
    <scope>NUCLEOTIDE SEQUENCE</scope>
    <source>
        <strain evidence="1">FP105234-sp</strain>
    </source>
</reference>
<dbReference type="Proteomes" id="UP000814033">
    <property type="component" value="Unassembled WGS sequence"/>
</dbReference>
<name>A0ACB8RCB4_9AGAM</name>
<accession>A0ACB8RCB4</accession>
<reference evidence="1" key="1">
    <citation type="submission" date="2021-02" db="EMBL/GenBank/DDBJ databases">
        <authorList>
            <consortium name="DOE Joint Genome Institute"/>
            <person name="Ahrendt S."/>
            <person name="Looney B.P."/>
            <person name="Miyauchi S."/>
            <person name="Morin E."/>
            <person name="Drula E."/>
            <person name="Courty P.E."/>
            <person name="Chicoki N."/>
            <person name="Fauchery L."/>
            <person name="Kohler A."/>
            <person name="Kuo A."/>
            <person name="Labutti K."/>
            <person name="Pangilinan J."/>
            <person name="Lipzen A."/>
            <person name="Riley R."/>
            <person name="Andreopoulos W."/>
            <person name="He G."/>
            <person name="Johnson J."/>
            <person name="Barry K.W."/>
            <person name="Grigoriev I.V."/>
            <person name="Nagy L."/>
            <person name="Hibbett D."/>
            <person name="Henrissat B."/>
            <person name="Matheny P.B."/>
            <person name="Labbe J."/>
            <person name="Martin F."/>
        </authorList>
    </citation>
    <scope>NUCLEOTIDE SEQUENCE</scope>
    <source>
        <strain evidence="1">FP105234-sp</strain>
    </source>
</reference>
<gene>
    <name evidence="1" type="ORF">FA95DRAFT_1526125</name>
</gene>
<proteinExistence type="predicted"/>
<comment type="caution">
    <text evidence="1">The sequence shown here is derived from an EMBL/GenBank/DDBJ whole genome shotgun (WGS) entry which is preliminary data.</text>
</comment>
<organism evidence="1 2">
    <name type="scientific">Auriscalpium vulgare</name>
    <dbReference type="NCBI Taxonomy" id="40419"/>
    <lineage>
        <taxon>Eukaryota</taxon>
        <taxon>Fungi</taxon>
        <taxon>Dikarya</taxon>
        <taxon>Basidiomycota</taxon>
        <taxon>Agaricomycotina</taxon>
        <taxon>Agaricomycetes</taxon>
        <taxon>Russulales</taxon>
        <taxon>Auriscalpiaceae</taxon>
        <taxon>Auriscalpium</taxon>
    </lineage>
</organism>
<protein>
    <submittedName>
        <fullName evidence="1">Uncharacterized protein</fullName>
    </submittedName>
</protein>
<sequence>MPRQLSAGQPNKRARISKDTSGSHPRRLRGRLSTLLTMPLDIAFEIFGHLPPADLIQLTRVSKAFRKILLTRRVSWLWKASYALDPNVPPCPEDMTLPAWAHLLFGGAFCHMCGAKPVNKVMFLFRRRVCKNCIRDNVCGIAAGSPLPLLDNEKKLAFCIPSFAGDVKPYGFGRFWWNTDVAALLKKLDGMRAKYDNTSCDAYEQDVAALETLMQAAYQTRVQHAKTCEEWEENRIEDRSLEIRHIKMQRFHDIIIRLRDMGYGYIDVEELRGHKEVAVAKPLTDRIWKRICPILEFALAEIVERRLHQEACRRGHRRRELVVSTYTEFLEGLPVRLAPLLATPAEILQYAPFADAIASDVPLDGPPWDDLHERLRGIMRLLGPLLLKNAAASATRLITCLPLDVRGNMHEFLLRTDAFHIGAVCGLGLATTHFILDEGPGPHGCDAHPKLMTGLDMLAHRCWQKDGAQAFPRYSYTAALVARELIELLGRGASTTAYAMDRDGARFRCGECDERQGRWVDGEFIAVSPARCWRGAVEHGVARHLDIVGQRPLRWTEVTQSMWQPQSDTSFKNWGCAHCHAHHRAPAMSNLSIGFISPWLYETQVIDHLRTAHAIETPKEGVDYIYDCRSSARPTANSWVM</sequence>
<keyword evidence="2" id="KW-1185">Reference proteome</keyword>
<evidence type="ECO:0000313" key="1">
    <source>
        <dbReference type="EMBL" id="KAI0041814.1"/>
    </source>
</evidence>
<evidence type="ECO:0000313" key="2">
    <source>
        <dbReference type="Proteomes" id="UP000814033"/>
    </source>
</evidence>
<dbReference type="EMBL" id="MU276100">
    <property type="protein sequence ID" value="KAI0041814.1"/>
    <property type="molecule type" value="Genomic_DNA"/>
</dbReference>